<keyword evidence="2" id="KW-1185">Reference proteome</keyword>
<organism evidence="1 2">
    <name type="scientific">Dothistroma septosporum (strain NZE10 / CBS 128990)</name>
    <name type="common">Red band needle blight fungus</name>
    <name type="synonym">Mycosphaerella pini</name>
    <dbReference type="NCBI Taxonomy" id="675120"/>
    <lineage>
        <taxon>Eukaryota</taxon>
        <taxon>Fungi</taxon>
        <taxon>Dikarya</taxon>
        <taxon>Ascomycota</taxon>
        <taxon>Pezizomycotina</taxon>
        <taxon>Dothideomycetes</taxon>
        <taxon>Dothideomycetidae</taxon>
        <taxon>Mycosphaerellales</taxon>
        <taxon>Mycosphaerellaceae</taxon>
        <taxon>Dothistroma</taxon>
    </lineage>
</organism>
<dbReference type="Proteomes" id="UP000016933">
    <property type="component" value="Unassembled WGS sequence"/>
</dbReference>
<reference evidence="2" key="1">
    <citation type="journal article" date="2012" name="PLoS Genet.">
        <title>The genomes of the fungal plant pathogens Cladosporium fulvum and Dothistroma septosporum reveal adaptation to different hosts and lifestyles but also signatures of common ancestry.</title>
        <authorList>
            <person name="de Wit P.J.G.M."/>
            <person name="van der Burgt A."/>
            <person name="Oekmen B."/>
            <person name="Stergiopoulos I."/>
            <person name="Abd-Elsalam K.A."/>
            <person name="Aerts A.L."/>
            <person name="Bahkali A.H."/>
            <person name="Beenen H.G."/>
            <person name="Chettri P."/>
            <person name="Cox M.P."/>
            <person name="Datema E."/>
            <person name="de Vries R.P."/>
            <person name="Dhillon B."/>
            <person name="Ganley A.R."/>
            <person name="Griffiths S.A."/>
            <person name="Guo Y."/>
            <person name="Hamelin R.C."/>
            <person name="Henrissat B."/>
            <person name="Kabir M.S."/>
            <person name="Jashni M.K."/>
            <person name="Kema G."/>
            <person name="Klaubauf S."/>
            <person name="Lapidus A."/>
            <person name="Levasseur A."/>
            <person name="Lindquist E."/>
            <person name="Mehrabi R."/>
            <person name="Ohm R.A."/>
            <person name="Owen T.J."/>
            <person name="Salamov A."/>
            <person name="Schwelm A."/>
            <person name="Schijlen E."/>
            <person name="Sun H."/>
            <person name="van den Burg H.A."/>
            <person name="van Ham R.C.H.J."/>
            <person name="Zhang S."/>
            <person name="Goodwin S.B."/>
            <person name="Grigoriev I.V."/>
            <person name="Collemare J."/>
            <person name="Bradshaw R.E."/>
        </authorList>
    </citation>
    <scope>NUCLEOTIDE SEQUENCE [LARGE SCALE GENOMIC DNA]</scope>
    <source>
        <strain evidence="2">NZE10 / CBS 128990</strain>
    </source>
</reference>
<reference evidence="1 2" key="2">
    <citation type="journal article" date="2012" name="PLoS Pathog.">
        <title>Diverse lifestyles and strategies of plant pathogenesis encoded in the genomes of eighteen Dothideomycetes fungi.</title>
        <authorList>
            <person name="Ohm R.A."/>
            <person name="Feau N."/>
            <person name="Henrissat B."/>
            <person name="Schoch C.L."/>
            <person name="Horwitz B.A."/>
            <person name="Barry K.W."/>
            <person name="Condon B.J."/>
            <person name="Copeland A.C."/>
            <person name="Dhillon B."/>
            <person name="Glaser F."/>
            <person name="Hesse C.N."/>
            <person name="Kosti I."/>
            <person name="LaButti K."/>
            <person name="Lindquist E.A."/>
            <person name="Lucas S."/>
            <person name="Salamov A.A."/>
            <person name="Bradshaw R.E."/>
            <person name="Ciuffetti L."/>
            <person name="Hamelin R.C."/>
            <person name="Kema G.H.J."/>
            <person name="Lawrence C."/>
            <person name="Scott J.A."/>
            <person name="Spatafora J.W."/>
            <person name="Turgeon B.G."/>
            <person name="de Wit P.J.G.M."/>
            <person name="Zhong S."/>
            <person name="Goodwin S.B."/>
            <person name="Grigoriev I.V."/>
        </authorList>
    </citation>
    <scope>NUCLEOTIDE SEQUENCE [LARGE SCALE GENOMIC DNA]</scope>
    <source>
        <strain evidence="2">NZE10 / CBS 128990</strain>
    </source>
</reference>
<protein>
    <submittedName>
        <fullName evidence="1">Uncharacterized protein</fullName>
    </submittedName>
</protein>
<dbReference type="EMBL" id="KB446542">
    <property type="protein sequence ID" value="EME41215.1"/>
    <property type="molecule type" value="Genomic_DNA"/>
</dbReference>
<accession>N1PI70</accession>
<proteinExistence type="predicted"/>
<dbReference type="AlphaFoldDB" id="N1PI70"/>
<evidence type="ECO:0000313" key="2">
    <source>
        <dbReference type="Proteomes" id="UP000016933"/>
    </source>
</evidence>
<dbReference type="HOGENOM" id="CLU_2558260_0_0_1"/>
<evidence type="ECO:0000313" key="1">
    <source>
        <dbReference type="EMBL" id="EME41215.1"/>
    </source>
</evidence>
<gene>
    <name evidence="1" type="ORF">DOTSEDRAFT_26412</name>
</gene>
<name>N1PI70_DOTSN</name>
<sequence>MTADNRAAKRRRIYKSNAITLYIGASDSLHIHRAVYGQSRMSHTVPVLTHPTYDFDDDEGGGIKDIEIDDEHTRSTVAGYVD</sequence>